<name>A0A0P7BN56_9HYPO</name>
<accession>A0A0P7BN56</accession>
<feature type="region of interest" description="Disordered" evidence="1">
    <location>
        <begin position="1"/>
        <end position="26"/>
    </location>
</feature>
<dbReference type="STRING" id="78410.A0A0P7BN56"/>
<protein>
    <recommendedName>
        <fullName evidence="4">BZIP domain-containing protein</fullName>
    </recommendedName>
</protein>
<dbReference type="PANTHER" id="PTHR40618:SF1">
    <property type="entry name" value="B-ZIP TRANSCRIPTION FACTOR (EUROFUNG)"/>
    <property type="match status" value="1"/>
</dbReference>
<gene>
    <name evidence="2" type="ORF">AK830_g3769</name>
</gene>
<dbReference type="AlphaFoldDB" id="A0A0P7BN56"/>
<dbReference type="EMBL" id="LKCW01000042">
    <property type="protein sequence ID" value="KPM42818.1"/>
    <property type="molecule type" value="Genomic_DNA"/>
</dbReference>
<evidence type="ECO:0008006" key="4">
    <source>
        <dbReference type="Google" id="ProtNLM"/>
    </source>
</evidence>
<evidence type="ECO:0000313" key="2">
    <source>
        <dbReference type="EMBL" id="KPM42818.1"/>
    </source>
</evidence>
<keyword evidence="3" id="KW-1185">Reference proteome</keyword>
<dbReference type="SUPFAM" id="SSF53448">
    <property type="entry name" value="Nucleotide-diphospho-sugar transferases"/>
    <property type="match status" value="1"/>
</dbReference>
<dbReference type="InterPro" id="IPR029044">
    <property type="entry name" value="Nucleotide-diphossugar_trans"/>
</dbReference>
<evidence type="ECO:0000313" key="3">
    <source>
        <dbReference type="Proteomes" id="UP000050424"/>
    </source>
</evidence>
<proteinExistence type="predicted"/>
<evidence type="ECO:0000256" key="1">
    <source>
        <dbReference type="SAM" id="MobiDB-lite"/>
    </source>
</evidence>
<comment type="caution">
    <text evidence="2">The sequence shown here is derived from an EMBL/GenBank/DDBJ whole genome shotgun (WGS) entry which is preliminary data.</text>
</comment>
<dbReference type="OrthoDB" id="2014201at2759"/>
<sequence length="668" mass="74597">MSQSTQRPAKKRRGPPVCDPGSSDEALKIRRQKNREAQHIFRKRRQAASVAQNLRIKALEDVVEDMTSVFVSLFDEILGTEELAKQHPGLVDSLRSSAARILASVKAVTNANGEYLTPETASIKKRAAQHEQDASANGSFEDSSDFITSHVPFIFNPHKITGNSYIEMPSPVNPGVNVDLGTTATTTSTLYPISSQAQQILSALDSFSFRLIETTLSRAYHFLNGTLDVPAHEFQRAFGSSLRFRTHVQLLTQVRWLLGPGRSYMRQAAGLPWSAGQRSRLSYLESKTSPSPPQIGLPLSGTYHLAPPGFLTAIGIQEQLRGLGGRMVDPDTMEIILDNSAASAAEAFNFDDPSLSGKTTADNSTPLAMRLSVSLLTANLAHTAVCLNYIASLPNISSLHKNETTGTPAELVGAWTTEQMEPKFAYAQYVTNMNYLCNAVINFGRLRSFGVKHDLVLIHPTEWVQGPHQIPLLCPDGMDSRASFRLRHPGDEQHGSLLSQPVGSCSGAPRITDIAKQVLGSHVMLIEPNEARHKKIMDEALQSGEFDMEVLNYMFRDSAMILPHRRLALLTGEFRTQDHEKYLALDVDEEWNAMGEVSRAYLVHFSDWPLPKPWKRRTKKQWEDALPECRDDDVEREDRPRCSDRVTWMDFYETYDREKKARCNGLYD</sequence>
<dbReference type="PANTHER" id="PTHR40618">
    <property type="entry name" value="B-ZIP TRANSCRIPTION FACTOR (EUROFUNG)-RELATED"/>
    <property type="match status" value="1"/>
</dbReference>
<dbReference type="CDD" id="cd14686">
    <property type="entry name" value="bZIP"/>
    <property type="match status" value="1"/>
</dbReference>
<dbReference type="Proteomes" id="UP000050424">
    <property type="component" value="Unassembled WGS sequence"/>
</dbReference>
<organism evidence="2 3">
    <name type="scientific">Neonectria ditissima</name>
    <dbReference type="NCBI Taxonomy" id="78410"/>
    <lineage>
        <taxon>Eukaryota</taxon>
        <taxon>Fungi</taxon>
        <taxon>Dikarya</taxon>
        <taxon>Ascomycota</taxon>
        <taxon>Pezizomycotina</taxon>
        <taxon>Sordariomycetes</taxon>
        <taxon>Hypocreomycetidae</taxon>
        <taxon>Hypocreales</taxon>
        <taxon>Nectriaceae</taxon>
        <taxon>Neonectria</taxon>
    </lineage>
</organism>
<dbReference type="Gene3D" id="3.90.550.10">
    <property type="entry name" value="Spore Coat Polysaccharide Biosynthesis Protein SpsA, Chain A"/>
    <property type="match status" value="1"/>
</dbReference>
<reference evidence="2 3" key="1">
    <citation type="submission" date="2015-09" db="EMBL/GenBank/DDBJ databases">
        <title>Draft genome of a European isolate of the apple canker pathogen Neonectria ditissima.</title>
        <authorList>
            <person name="Gomez-Cortecero A."/>
            <person name="Harrison R.J."/>
            <person name="Armitage A.D."/>
        </authorList>
    </citation>
    <scope>NUCLEOTIDE SEQUENCE [LARGE SCALE GENOMIC DNA]</scope>
    <source>
        <strain evidence="2 3">R09/05</strain>
    </source>
</reference>